<evidence type="ECO:0000313" key="3">
    <source>
        <dbReference type="Proteomes" id="UP001219934"/>
    </source>
</evidence>
<name>A0AAD6BFP9_9TELE</name>
<organism evidence="2 3">
    <name type="scientific">Pogonophryne albipinna</name>
    <dbReference type="NCBI Taxonomy" id="1090488"/>
    <lineage>
        <taxon>Eukaryota</taxon>
        <taxon>Metazoa</taxon>
        <taxon>Chordata</taxon>
        <taxon>Craniata</taxon>
        <taxon>Vertebrata</taxon>
        <taxon>Euteleostomi</taxon>
        <taxon>Actinopterygii</taxon>
        <taxon>Neopterygii</taxon>
        <taxon>Teleostei</taxon>
        <taxon>Neoteleostei</taxon>
        <taxon>Acanthomorphata</taxon>
        <taxon>Eupercaria</taxon>
        <taxon>Perciformes</taxon>
        <taxon>Notothenioidei</taxon>
        <taxon>Pogonophryne</taxon>
    </lineage>
</organism>
<accession>A0AAD6BFP9</accession>
<dbReference type="AlphaFoldDB" id="A0AAD6BFP9"/>
<evidence type="ECO:0000313" key="2">
    <source>
        <dbReference type="EMBL" id="KAJ4942752.1"/>
    </source>
</evidence>
<keyword evidence="3" id="KW-1185">Reference proteome</keyword>
<protein>
    <submittedName>
        <fullName evidence="2">Uncharacterized protein</fullName>
    </submittedName>
</protein>
<dbReference type="Proteomes" id="UP001219934">
    <property type="component" value="Unassembled WGS sequence"/>
</dbReference>
<comment type="caution">
    <text evidence="2">The sequence shown here is derived from an EMBL/GenBank/DDBJ whole genome shotgun (WGS) entry which is preliminary data.</text>
</comment>
<dbReference type="EMBL" id="JAPTMU010000005">
    <property type="protein sequence ID" value="KAJ4942752.1"/>
    <property type="molecule type" value="Genomic_DNA"/>
</dbReference>
<feature type="compositionally biased region" description="Polar residues" evidence="1">
    <location>
        <begin position="39"/>
        <end position="53"/>
    </location>
</feature>
<proteinExistence type="predicted"/>
<evidence type="ECO:0000256" key="1">
    <source>
        <dbReference type="SAM" id="MobiDB-lite"/>
    </source>
</evidence>
<feature type="region of interest" description="Disordered" evidence="1">
    <location>
        <begin position="1"/>
        <end position="53"/>
    </location>
</feature>
<gene>
    <name evidence="2" type="ORF">JOQ06_005266</name>
</gene>
<sequence>MERGEDGGVLRSRCRSPETPPTSPDRSFSSLDGDRKPEQQQQQGNGVSHATSNGIIEVEHVISKKLQLQRKAEDLNTSNA</sequence>
<reference evidence="2" key="1">
    <citation type="submission" date="2022-11" db="EMBL/GenBank/DDBJ databases">
        <title>Chromosome-level genome of Pogonophryne albipinna.</title>
        <authorList>
            <person name="Jo E."/>
        </authorList>
    </citation>
    <scope>NUCLEOTIDE SEQUENCE</scope>
    <source>
        <strain evidence="2">SGF0006</strain>
        <tissue evidence="2">Muscle</tissue>
    </source>
</reference>